<keyword evidence="7" id="KW-0255">Endonuclease</keyword>
<dbReference type="InterPro" id="IPR004593">
    <property type="entry name" value="SbcD"/>
</dbReference>
<reference evidence="10" key="1">
    <citation type="submission" date="2020-08" db="EMBL/GenBank/DDBJ databases">
        <title>Genome public.</title>
        <authorList>
            <person name="Liu C."/>
            <person name="Sun Q."/>
        </authorList>
    </citation>
    <scope>NUCLEOTIDE SEQUENCE</scope>
    <source>
        <strain evidence="10">NSJ-44</strain>
    </source>
</reference>
<evidence type="ECO:0000256" key="6">
    <source>
        <dbReference type="ARBA" id="ARBA00022839"/>
    </source>
</evidence>
<dbReference type="InterPro" id="IPR026843">
    <property type="entry name" value="SbcD_C"/>
</dbReference>
<dbReference type="Gene3D" id="3.60.21.10">
    <property type="match status" value="1"/>
</dbReference>
<dbReference type="InterPro" id="IPR050535">
    <property type="entry name" value="DNA_Repair-Maintenance_Comp"/>
</dbReference>
<evidence type="ECO:0000256" key="1">
    <source>
        <dbReference type="ARBA" id="ARBA00010555"/>
    </source>
</evidence>
<dbReference type="PANTHER" id="PTHR30337:SF0">
    <property type="entry name" value="NUCLEASE SBCCD SUBUNIT D"/>
    <property type="match status" value="1"/>
</dbReference>
<accession>A0A926D0R0</accession>
<dbReference type="EMBL" id="JACRSO010000002">
    <property type="protein sequence ID" value="MBC8529108.1"/>
    <property type="molecule type" value="Genomic_DNA"/>
</dbReference>
<feature type="domain" description="Calcineurin-like phosphoesterase" evidence="8">
    <location>
        <begin position="1"/>
        <end position="211"/>
    </location>
</feature>
<evidence type="ECO:0000256" key="4">
    <source>
        <dbReference type="ARBA" id="ARBA00022722"/>
    </source>
</evidence>
<evidence type="ECO:0000256" key="2">
    <source>
        <dbReference type="ARBA" id="ARBA00011322"/>
    </source>
</evidence>
<proteinExistence type="inferred from homology"/>
<dbReference type="RefSeq" id="WP_249284994.1">
    <property type="nucleotide sequence ID" value="NZ_JACRSO010000002.1"/>
</dbReference>
<dbReference type="InterPro" id="IPR029052">
    <property type="entry name" value="Metallo-depent_PP-like"/>
</dbReference>
<evidence type="ECO:0000259" key="8">
    <source>
        <dbReference type="Pfam" id="PF00149"/>
    </source>
</evidence>
<comment type="similarity">
    <text evidence="1 7">Belongs to the SbcD family.</text>
</comment>
<evidence type="ECO:0000256" key="3">
    <source>
        <dbReference type="ARBA" id="ARBA00013365"/>
    </source>
</evidence>
<organism evidence="10 11">
    <name type="scientific">Luoshenia tenuis</name>
    <dbReference type="NCBI Taxonomy" id="2763654"/>
    <lineage>
        <taxon>Bacteria</taxon>
        <taxon>Bacillati</taxon>
        <taxon>Bacillota</taxon>
        <taxon>Clostridia</taxon>
        <taxon>Christensenellales</taxon>
        <taxon>Christensenellaceae</taxon>
        <taxon>Luoshenia</taxon>
    </lineage>
</organism>
<gene>
    <name evidence="7" type="primary">sbcD</name>
    <name evidence="10" type="ORF">H8699_06675</name>
</gene>
<dbReference type="CDD" id="cd00840">
    <property type="entry name" value="MPP_Mre11_N"/>
    <property type="match status" value="1"/>
</dbReference>
<evidence type="ECO:0000313" key="10">
    <source>
        <dbReference type="EMBL" id="MBC8529108.1"/>
    </source>
</evidence>
<dbReference type="GO" id="GO:0004519">
    <property type="term" value="F:endonuclease activity"/>
    <property type="evidence" value="ECO:0007669"/>
    <property type="project" value="UniProtKB-KW"/>
</dbReference>
<keyword evidence="7" id="KW-0233">DNA recombination</keyword>
<dbReference type="GO" id="GO:0008408">
    <property type="term" value="F:3'-5' exonuclease activity"/>
    <property type="evidence" value="ECO:0007669"/>
    <property type="project" value="InterPro"/>
</dbReference>
<dbReference type="SUPFAM" id="SSF56300">
    <property type="entry name" value="Metallo-dependent phosphatases"/>
    <property type="match status" value="1"/>
</dbReference>
<dbReference type="Proteomes" id="UP000654279">
    <property type="component" value="Unassembled WGS sequence"/>
</dbReference>
<protein>
    <recommendedName>
        <fullName evidence="3 7">Nuclease SbcCD subunit D</fullName>
    </recommendedName>
</protein>
<evidence type="ECO:0000256" key="7">
    <source>
        <dbReference type="RuleBase" id="RU363069"/>
    </source>
</evidence>
<dbReference type="Pfam" id="PF00149">
    <property type="entry name" value="Metallophos"/>
    <property type="match status" value="1"/>
</dbReference>
<sequence length="375" mass="41575">MKLLHTSDWHLGLSLHQAPLAEEQQDFIDQLLTIVDREGVEAVLIAGDVFDHAVSSAQAIAQYSRAMEALCLERGLPVLLIAGNHDGAARLASCGALLGRAGLHIAGRLTREVECVPLQDVMIHMLPYFNTDEARYLYPEDKLEDYGAAMRRVVEGIPLEAGYRHILLAHCFVGGAALSESDRAASVGGANQVGAAVFQRFDYVALGHLHRAQWAGPNLRYSGSPLKYSFAEAGHTKSVTLIDTQDMAVRELPIVPKRDLRVIRGAFEAIMAGAKEDAQAQDYLRIELTDSFASLEKLQWLREYYPNLLNLVGRALEMEKGQDSLEVTQLERLSDSDVLLHFYRDILQSQPDEQELRWFAEALARLERQEGGGVS</sequence>
<keyword evidence="4 7" id="KW-0540">Nuclease</keyword>
<dbReference type="InterPro" id="IPR004843">
    <property type="entry name" value="Calcineurin-like_PHP"/>
</dbReference>
<keyword evidence="11" id="KW-1185">Reference proteome</keyword>
<comment type="function">
    <text evidence="7">SbcCD cleaves DNA hairpin structures. These structures can inhibit DNA replication and are intermediates in certain DNA recombination reactions. The complex acts as a 3'-&gt;5' double strand exonuclease that can open hairpins. It also has a 5' single-strand endonuclease activity.</text>
</comment>
<dbReference type="PANTHER" id="PTHR30337">
    <property type="entry name" value="COMPONENT OF ATP-DEPENDENT DSDNA EXONUCLEASE"/>
    <property type="match status" value="1"/>
</dbReference>
<dbReference type="InterPro" id="IPR041796">
    <property type="entry name" value="Mre11_N"/>
</dbReference>
<feature type="domain" description="Nuclease SbcCD subunit D C-terminal" evidence="9">
    <location>
        <begin position="256"/>
        <end position="344"/>
    </location>
</feature>
<comment type="caution">
    <text evidence="10">The sequence shown here is derived from an EMBL/GenBank/DDBJ whole genome shotgun (WGS) entry which is preliminary data.</text>
</comment>
<dbReference type="Pfam" id="PF12320">
    <property type="entry name" value="SbcD_C"/>
    <property type="match status" value="1"/>
</dbReference>
<keyword evidence="6 7" id="KW-0269">Exonuclease</keyword>
<name>A0A926D0R0_9FIRM</name>
<evidence type="ECO:0000313" key="11">
    <source>
        <dbReference type="Proteomes" id="UP000654279"/>
    </source>
</evidence>
<dbReference type="NCBIfam" id="TIGR00619">
    <property type="entry name" value="sbcd"/>
    <property type="match status" value="1"/>
</dbReference>
<dbReference type="GO" id="GO:0006260">
    <property type="term" value="P:DNA replication"/>
    <property type="evidence" value="ECO:0007669"/>
    <property type="project" value="UniProtKB-KW"/>
</dbReference>
<keyword evidence="7" id="KW-0235">DNA replication</keyword>
<evidence type="ECO:0000256" key="5">
    <source>
        <dbReference type="ARBA" id="ARBA00022801"/>
    </source>
</evidence>
<dbReference type="GO" id="GO:0006310">
    <property type="term" value="P:DNA recombination"/>
    <property type="evidence" value="ECO:0007669"/>
    <property type="project" value="UniProtKB-KW"/>
</dbReference>
<dbReference type="AlphaFoldDB" id="A0A926D0R0"/>
<comment type="subunit">
    <text evidence="2 7">Heterodimer of SbcC and SbcD.</text>
</comment>
<keyword evidence="5 7" id="KW-0378">Hydrolase</keyword>
<evidence type="ECO:0000259" key="9">
    <source>
        <dbReference type="Pfam" id="PF12320"/>
    </source>
</evidence>